<protein>
    <submittedName>
        <fullName evidence="2">Uncharacterized protein</fullName>
    </submittedName>
</protein>
<name>A0AAE1AGT0_9GAST</name>
<gene>
    <name evidence="2" type="ORF">RRG08_061357</name>
</gene>
<feature type="compositionally biased region" description="Basic and acidic residues" evidence="1">
    <location>
        <begin position="29"/>
        <end position="44"/>
    </location>
</feature>
<keyword evidence="3" id="KW-1185">Reference proteome</keyword>
<evidence type="ECO:0000256" key="1">
    <source>
        <dbReference type="SAM" id="MobiDB-lite"/>
    </source>
</evidence>
<evidence type="ECO:0000313" key="2">
    <source>
        <dbReference type="EMBL" id="KAK3786806.1"/>
    </source>
</evidence>
<sequence>MNRGEQTDGTGSTQPENKRITDHSVPGEVIHDLDRRPDHGGVNRGHRFEIVADCRSDQTEAAVSRNLFSVADVYEDLIIKSSDENKRLKFRTSLS</sequence>
<reference evidence="2" key="1">
    <citation type="journal article" date="2023" name="G3 (Bethesda)">
        <title>A reference genome for the long-term kleptoplast-retaining sea slug Elysia crispata morphotype clarki.</title>
        <authorList>
            <person name="Eastman K.E."/>
            <person name="Pendleton A.L."/>
            <person name="Shaikh M.A."/>
            <person name="Suttiyut T."/>
            <person name="Ogas R."/>
            <person name="Tomko P."/>
            <person name="Gavelis G."/>
            <person name="Widhalm J.R."/>
            <person name="Wisecaver J.H."/>
        </authorList>
    </citation>
    <scope>NUCLEOTIDE SEQUENCE</scope>
    <source>
        <strain evidence="2">ECLA1</strain>
    </source>
</reference>
<accession>A0AAE1AGT0</accession>
<dbReference type="Proteomes" id="UP001283361">
    <property type="component" value="Unassembled WGS sequence"/>
</dbReference>
<comment type="caution">
    <text evidence="2">The sequence shown here is derived from an EMBL/GenBank/DDBJ whole genome shotgun (WGS) entry which is preliminary data.</text>
</comment>
<organism evidence="2 3">
    <name type="scientific">Elysia crispata</name>
    <name type="common">lettuce slug</name>
    <dbReference type="NCBI Taxonomy" id="231223"/>
    <lineage>
        <taxon>Eukaryota</taxon>
        <taxon>Metazoa</taxon>
        <taxon>Spiralia</taxon>
        <taxon>Lophotrochozoa</taxon>
        <taxon>Mollusca</taxon>
        <taxon>Gastropoda</taxon>
        <taxon>Heterobranchia</taxon>
        <taxon>Euthyneura</taxon>
        <taxon>Panpulmonata</taxon>
        <taxon>Sacoglossa</taxon>
        <taxon>Placobranchoidea</taxon>
        <taxon>Plakobranchidae</taxon>
        <taxon>Elysia</taxon>
    </lineage>
</organism>
<feature type="region of interest" description="Disordered" evidence="1">
    <location>
        <begin position="1"/>
        <end position="44"/>
    </location>
</feature>
<dbReference type="AlphaFoldDB" id="A0AAE1AGT0"/>
<evidence type="ECO:0000313" key="3">
    <source>
        <dbReference type="Proteomes" id="UP001283361"/>
    </source>
</evidence>
<dbReference type="EMBL" id="JAWDGP010001944">
    <property type="protein sequence ID" value="KAK3786806.1"/>
    <property type="molecule type" value="Genomic_DNA"/>
</dbReference>
<proteinExistence type="predicted"/>